<dbReference type="Proteomes" id="UP000199158">
    <property type="component" value="Unassembled WGS sequence"/>
</dbReference>
<gene>
    <name evidence="1" type="ORF">SAMN05216180_1778</name>
</gene>
<name>A0A1H8B8H9_9FIRM</name>
<protein>
    <submittedName>
        <fullName evidence="1">Uncharacterized protein</fullName>
    </submittedName>
</protein>
<dbReference type="Pfam" id="PF19524">
    <property type="entry name" value="DUF6054"/>
    <property type="match status" value="1"/>
</dbReference>
<dbReference type="InterPro" id="IPR046117">
    <property type="entry name" value="DUF6054"/>
</dbReference>
<dbReference type="EMBL" id="FOCG01000001">
    <property type="protein sequence ID" value="SEM79261.1"/>
    <property type="molecule type" value="Genomic_DNA"/>
</dbReference>
<proteinExistence type="predicted"/>
<dbReference type="STRING" id="474960.SAMN05216180_1778"/>
<evidence type="ECO:0000313" key="2">
    <source>
        <dbReference type="Proteomes" id="UP000199158"/>
    </source>
</evidence>
<dbReference type="AlphaFoldDB" id="A0A1H8B8H9"/>
<keyword evidence="2" id="KW-1185">Reference proteome</keyword>
<dbReference type="OrthoDB" id="4774735at2"/>
<reference evidence="1 2" key="1">
    <citation type="submission" date="2016-10" db="EMBL/GenBank/DDBJ databases">
        <authorList>
            <person name="de Groot N.N."/>
        </authorList>
    </citation>
    <scope>NUCLEOTIDE SEQUENCE [LARGE SCALE GENOMIC DNA]</scope>
    <source>
        <strain evidence="1 2">CGMCC 1.5070</strain>
    </source>
</reference>
<accession>A0A1H8B8H9</accession>
<sequence>MAQDFQISISPQMAISELIDTIGRKSFTGELIDYYTISCANDAEVIVAVFEKLFFRAGNRVTLTVTIHNIDGVTHVHSVGGGGGDCLFRFDWGAADSFSEMPYNALSRYLIK</sequence>
<dbReference type="RefSeq" id="WP_092753683.1">
    <property type="nucleotide sequence ID" value="NZ_FOCG01000001.1"/>
</dbReference>
<organism evidence="1 2">
    <name type="scientific">Hydrogenoanaerobacterium saccharovorans</name>
    <dbReference type="NCBI Taxonomy" id="474960"/>
    <lineage>
        <taxon>Bacteria</taxon>
        <taxon>Bacillati</taxon>
        <taxon>Bacillota</taxon>
        <taxon>Clostridia</taxon>
        <taxon>Eubacteriales</taxon>
        <taxon>Oscillospiraceae</taxon>
        <taxon>Hydrogenoanaerobacterium</taxon>
    </lineage>
</organism>
<evidence type="ECO:0000313" key="1">
    <source>
        <dbReference type="EMBL" id="SEM79261.1"/>
    </source>
</evidence>